<keyword evidence="10" id="KW-1185">Reference proteome</keyword>
<keyword evidence="4" id="KW-1003">Cell membrane</keyword>
<organism evidence="9 10">
    <name type="scientific">Reinekea thalattae</name>
    <dbReference type="NCBI Taxonomy" id="2593301"/>
    <lineage>
        <taxon>Bacteria</taxon>
        <taxon>Pseudomonadati</taxon>
        <taxon>Pseudomonadota</taxon>
        <taxon>Gammaproteobacteria</taxon>
        <taxon>Oceanospirillales</taxon>
        <taxon>Saccharospirillaceae</taxon>
        <taxon>Reinekea</taxon>
    </lineage>
</organism>
<dbReference type="SUPFAM" id="SSF81345">
    <property type="entry name" value="ABC transporter involved in vitamin B12 uptake, BtuC"/>
    <property type="match status" value="2"/>
</dbReference>
<feature type="transmembrane region" description="Helical" evidence="8">
    <location>
        <begin position="276"/>
        <end position="297"/>
    </location>
</feature>
<dbReference type="AlphaFoldDB" id="A0A5C8ZB34"/>
<feature type="transmembrane region" description="Helical" evidence="8">
    <location>
        <begin position="565"/>
        <end position="594"/>
    </location>
</feature>
<feature type="transmembrane region" description="Helical" evidence="8">
    <location>
        <begin position="424"/>
        <end position="443"/>
    </location>
</feature>
<feature type="transmembrane region" description="Helical" evidence="8">
    <location>
        <begin position="344"/>
        <end position="370"/>
    </location>
</feature>
<keyword evidence="5 8" id="KW-0812">Transmembrane</keyword>
<dbReference type="CDD" id="cd06550">
    <property type="entry name" value="TM_ABC_iron-siderophores_like"/>
    <property type="match status" value="2"/>
</dbReference>
<evidence type="ECO:0000256" key="8">
    <source>
        <dbReference type="SAM" id="Phobius"/>
    </source>
</evidence>
<name>A0A5C8ZB34_9GAMM</name>
<evidence type="ECO:0000256" key="4">
    <source>
        <dbReference type="ARBA" id="ARBA00022475"/>
    </source>
</evidence>
<feature type="transmembrane region" description="Helical" evidence="8">
    <location>
        <begin position="228"/>
        <end position="256"/>
    </location>
</feature>
<comment type="caution">
    <text evidence="9">The sequence shown here is derived from an EMBL/GenBank/DDBJ whole genome shotgun (WGS) entry which is preliminary data.</text>
</comment>
<dbReference type="NCBIfam" id="NF007866">
    <property type="entry name" value="PRK10577.1-2"/>
    <property type="match status" value="1"/>
</dbReference>
<protein>
    <submittedName>
        <fullName evidence="9">Fe(3+)-hydroxamate ABC transporter permease FhuB</fullName>
    </submittedName>
</protein>
<feature type="transmembrane region" description="Helical" evidence="8">
    <location>
        <begin position="197"/>
        <end position="216"/>
    </location>
</feature>
<dbReference type="GO" id="GO:0022857">
    <property type="term" value="F:transmembrane transporter activity"/>
    <property type="evidence" value="ECO:0007669"/>
    <property type="project" value="InterPro"/>
</dbReference>
<dbReference type="GO" id="GO:0005886">
    <property type="term" value="C:plasma membrane"/>
    <property type="evidence" value="ECO:0007669"/>
    <property type="project" value="UniProtKB-SubCell"/>
</dbReference>
<evidence type="ECO:0000256" key="5">
    <source>
        <dbReference type="ARBA" id="ARBA00022692"/>
    </source>
</evidence>
<dbReference type="OrthoDB" id="9811721at2"/>
<feature type="transmembrane region" description="Helical" evidence="8">
    <location>
        <begin position="89"/>
        <end position="111"/>
    </location>
</feature>
<feature type="transmembrane region" description="Helical" evidence="8">
    <location>
        <begin position="145"/>
        <end position="166"/>
    </location>
</feature>
<gene>
    <name evidence="9" type="primary">fhuB</name>
    <name evidence="9" type="ORF">FME95_07625</name>
</gene>
<feature type="transmembrane region" description="Helical" evidence="8">
    <location>
        <begin position="630"/>
        <end position="656"/>
    </location>
</feature>
<keyword evidence="6 8" id="KW-1133">Transmembrane helix</keyword>
<dbReference type="RefSeq" id="WP_147713796.1">
    <property type="nucleotide sequence ID" value="NZ_VKAD01000001.1"/>
</dbReference>
<comment type="similarity">
    <text evidence="2">Belongs to the binding-protein-dependent transport system permease family. FecCD subfamily.</text>
</comment>
<dbReference type="Pfam" id="PF01032">
    <property type="entry name" value="FecCD"/>
    <property type="match status" value="2"/>
</dbReference>
<feature type="transmembrane region" description="Helical" evidence="8">
    <location>
        <begin position="474"/>
        <end position="494"/>
    </location>
</feature>
<dbReference type="PANTHER" id="PTHR30472">
    <property type="entry name" value="FERRIC ENTEROBACTIN TRANSPORT SYSTEM PERMEASE PROTEIN"/>
    <property type="match status" value="1"/>
</dbReference>
<sequence>MKRTIGGFLILSLVAIFSLQVGIDVAFSEQLLLIKSALLQQNIELSFDAILMLENRLPRLAVALFVGATLGIVGSLMQQLTQNPLVSPLTLGTASGAWLALVIGSIWLPVITANLSLYIAMFGAMLALVLVILIAGFSNLSGLPIVLAGLAVNILFGSIATAIILLHNQYATGLFIWGAGDLEQNGWQTFQWLAPRLSPLLLILVFAPRVLMLLRLGQSNASARGLSLIPAFLLLFCLAIWSLSVAIASVGVISFIGLLAPNASRLMGARLPRQELVLSAFLGAAILMLADSLAIAITNVSTNLLPTGVATAMIGAPALIYFSRVKLQAKDNLHLALPDSRFRFTHVTVGLLVLLLLLMISFASFIHIDVTELGKRWQFSLPGSYNWSLRWPRMLTAISAGSATAVAGVLLQRLIYNPLASPDVLGISAGATLMLVAASIFFGHNIYHSGPLLALLGSALALLALILLARKQQYAPSIVVLIGISIGAMIEALVHFCMARGDETSYNILAWLAGSTYRVSQQAALLLAVVVGVILALVFTAHRWLTLISGGRSFAHARGLNVQRAFLLLLCAVALLVALVTSVMGPVAFVGLLAPHIAVMLGARKVLAQLICALLVGANLMLVADTFGQLVLYPAQIAAGTIVAIIGGCYFIFLLLRSRLAH</sequence>
<dbReference type="Proteomes" id="UP000321764">
    <property type="component" value="Unassembled WGS sequence"/>
</dbReference>
<feature type="transmembrane region" description="Helical" evidence="8">
    <location>
        <begin position="524"/>
        <end position="545"/>
    </location>
</feature>
<dbReference type="EMBL" id="VKAD01000001">
    <property type="protein sequence ID" value="TXR54398.1"/>
    <property type="molecule type" value="Genomic_DNA"/>
</dbReference>
<evidence type="ECO:0000256" key="2">
    <source>
        <dbReference type="ARBA" id="ARBA00007935"/>
    </source>
</evidence>
<comment type="subcellular location">
    <subcellularLocation>
        <location evidence="1">Cell membrane</location>
        <topology evidence="1">Multi-pass membrane protein</topology>
    </subcellularLocation>
</comment>
<dbReference type="InterPro" id="IPR037294">
    <property type="entry name" value="ABC_BtuC-like"/>
</dbReference>
<evidence type="ECO:0000256" key="6">
    <source>
        <dbReference type="ARBA" id="ARBA00022989"/>
    </source>
</evidence>
<dbReference type="Gene3D" id="1.10.3470.10">
    <property type="entry name" value="ABC transporter involved in vitamin B12 uptake, BtuC"/>
    <property type="match status" value="2"/>
</dbReference>
<feature type="transmembrane region" description="Helical" evidence="8">
    <location>
        <begin position="60"/>
        <end position="77"/>
    </location>
</feature>
<proteinExistence type="inferred from homology"/>
<feature type="transmembrane region" description="Helical" evidence="8">
    <location>
        <begin position="304"/>
        <end position="324"/>
    </location>
</feature>
<dbReference type="GO" id="GO:0033214">
    <property type="term" value="P:siderophore-iron import into cell"/>
    <property type="evidence" value="ECO:0007669"/>
    <property type="project" value="TreeGrafter"/>
</dbReference>
<accession>A0A5C8ZB34</accession>
<keyword evidence="3" id="KW-0813">Transport</keyword>
<reference evidence="9 10" key="1">
    <citation type="submission" date="2019-07" db="EMBL/GenBank/DDBJ databases">
        <title>Reinekea sp. strain SSH23 genome sequencing and assembly.</title>
        <authorList>
            <person name="Kim I."/>
        </authorList>
    </citation>
    <scope>NUCLEOTIDE SEQUENCE [LARGE SCALE GENOMIC DNA]</scope>
    <source>
        <strain evidence="9 10">SSH23</strain>
    </source>
</reference>
<keyword evidence="7 8" id="KW-0472">Membrane</keyword>
<evidence type="ECO:0000256" key="3">
    <source>
        <dbReference type="ARBA" id="ARBA00022448"/>
    </source>
</evidence>
<evidence type="ECO:0000313" key="10">
    <source>
        <dbReference type="Proteomes" id="UP000321764"/>
    </source>
</evidence>
<evidence type="ECO:0000256" key="1">
    <source>
        <dbReference type="ARBA" id="ARBA00004651"/>
    </source>
</evidence>
<feature type="transmembrane region" description="Helical" evidence="8">
    <location>
        <begin position="450"/>
        <end position="468"/>
    </location>
</feature>
<evidence type="ECO:0000313" key="9">
    <source>
        <dbReference type="EMBL" id="TXR54398.1"/>
    </source>
</evidence>
<dbReference type="InterPro" id="IPR000522">
    <property type="entry name" value="ABC_transptr_permease_BtuC"/>
</dbReference>
<evidence type="ECO:0000256" key="7">
    <source>
        <dbReference type="ARBA" id="ARBA00023136"/>
    </source>
</evidence>
<feature type="transmembrane region" description="Helical" evidence="8">
    <location>
        <begin position="391"/>
        <end position="412"/>
    </location>
</feature>
<feature type="transmembrane region" description="Helical" evidence="8">
    <location>
        <begin position="117"/>
        <end position="138"/>
    </location>
</feature>
<dbReference type="PANTHER" id="PTHR30472:SF37">
    <property type="entry name" value="FE(3+) DICITRATE TRANSPORT SYSTEM PERMEASE PROTEIN FECD-RELATED"/>
    <property type="match status" value="1"/>
</dbReference>